<dbReference type="OrthoDB" id="127285at2759"/>
<dbReference type="InterPro" id="IPR008833">
    <property type="entry name" value="Surf2"/>
</dbReference>
<gene>
    <name evidence="1" type="ORF">FGO68_gene1105</name>
</gene>
<proteinExistence type="predicted"/>
<protein>
    <submittedName>
        <fullName evidence="1">Uncharacterized protein</fullName>
    </submittedName>
</protein>
<organism evidence="1 2">
    <name type="scientific">Halteria grandinella</name>
    <dbReference type="NCBI Taxonomy" id="5974"/>
    <lineage>
        <taxon>Eukaryota</taxon>
        <taxon>Sar</taxon>
        <taxon>Alveolata</taxon>
        <taxon>Ciliophora</taxon>
        <taxon>Intramacronucleata</taxon>
        <taxon>Spirotrichea</taxon>
        <taxon>Stichotrichia</taxon>
        <taxon>Sporadotrichida</taxon>
        <taxon>Halteriidae</taxon>
        <taxon>Halteria</taxon>
    </lineage>
</organism>
<keyword evidence="2" id="KW-1185">Reference proteome</keyword>
<name>A0A8J8NIW6_HALGN</name>
<evidence type="ECO:0000313" key="2">
    <source>
        <dbReference type="Proteomes" id="UP000785679"/>
    </source>
</evidence>
<accession>A0A8J8NIW6</accession>
<dbReference type="Proteomes" id="UP000785679">
    <property type="component" value="Unassembled WGS sequence"/>
</dbReference>
<dbReference type="Pfam" id="PF05477">
    <property type="entry name" value="SURF2"/>
    <property type="match status" value="1"/>
</dbReference>
<dbReference type="AlphaFoldDB" id="A0A8J8NIW6"/>
<dbReference type="PANTHER" id="PTHR34348">
    <property type="entry name" value="SURFEIT LOCUS PROTEIN 2"/>
    <property type="match status" value="1"/>
</dbReference>
<reference evidence="1" key="1">
    <citation type="submission" date="2019-06" db="EMBL/GenBank/DDBJ databases">
        <authorList>
            <person name="Zheng W."/>
        </authorList>
    </citation>
    <scope>NUCLEOTIDE SEQUENCE</scope>
    <source>
        <strain evidence="1">QDHG01</strain>
    </source>
</reference>
<sequence>MSATTQQTLAIDPAKLKARLDQATAALALLSDEHRQHFTINEQTGKLHCSLTSHDLPPQDLANYVSGNQKYKEAQAFGSSSLSFDYKEHSKFLVPHLRKKQMLYCQLTRDVVNNRRSDVEKLLNGRRFQTKLWQDWKKRVLKLKKKLVYQIKIEKRKIAAGEIRVKRALLKNRLEQLKVVTRDAILRVKK</sequence>
<dbReference type="EMBL" id="RRYP01015351">
    <property type="protein sequence ID" value="TNV75539.1"/>
    <property type="molecule type" value="Genomic_DNA"/>
</dbReference>
<evidence type="ECO:0000313" key="1">
    <source>
        <dbReference type="EMBL" id="TNV75539.1"/>
    </source>
</evidence>
<dbReference type="PANTHER" id="PTHR34348:SF1">
    <property type="entry name" value="SURFEIT LOCUS PROTEIN 2"/>
    <property type="match status" value="1"/>
</dbReference>
<comment type="caution">
    <text evidence="1">The sequence shown here is derived from an EMBL/GenBank/DDBJ whole genome shotgun (WGS) entry which is preliminary data.</text>
</comment>